<keyword evidence="4 7" id="KW-0732">Signal</keyword>
<dbReference type="AlphaFoldDB" id="A0A238LC49"/>
<dbReference type="InterPro" id="IPR050957">
    <property type="entry name" value="BMP_lipoprotein"/>
</dbReference>
<comment type="subcellular location">
    <subcellularLocation>
        <location evidence="1">Cell membrane</location>
        <topology evidence="1">Lipid-anchor</topology>
    </subcellularLocation>
</comment>
<keyword evidence="10" id="KW-1185">Reference proteome</keyword>
<feature type="chain" id="PRO_5012218335" evidence="7">
    <location>
        <begin position="30"/>
        <end position="347"/>
    </location>
</feature>
<dbReference type="PANTHER" id="PTHR34296">
    <property type="entry name" value="TRANSCRIPTIONAL ACTIVATOR PROTEIN MED"/>
    <property type="match status" value="1"/>
</dbReference>
<reference evidence="9 10" key="1">
    <citation type="submission" date="2017-05" db="EMBL/GenBank/DDBJ databases">
        <authorList>
            <person name="Song R."/>
            <person name="Chenine A.L."/>
            <person name="Ruprecht R.M."/>
        </authorList>
    </citation>
    <scope>NUCLEOTIDE SEQUENCE [LARGE SCALE GENOMIC DNA]</scope>
    <source>
        <strain evidence="9 10">CECT 8899</strain>
    </source>
</reference>
<feature type="domain" description="ABC transporter substrate-binding protein PnrA-like" evidence="8">
    <location>
        <begin position="39"/>
        <end position="329"/>
    </location>
</feature>
<gene>
    <name evidence="9" type="primary">tmpC_2</name>
    <name evidence="9" type="ORF">LOM8899_01265</name>
</gene>
<protein>
    <submittedName>
        <fullName evidence="9">Membrane lipoprotein TmpC</fullName>
    </submittedName>
</protein>
<organism evidence="9 10">
    <name type="scientific">Flavimaricola marinus</name>
    <dbReference type="NCBI Taxonomy" id="1819565"/>
    <lineage>
        <taxon>Bacteria</taxon>
        <taxon>Pseudomonadati</taxon>
        <taxon>Pseudomonadota</taxon>
        <taxon>Alphaproteobacteria</taxon>
        <taxon>Rhodobacterales</taxon>
        <taxon>Paracoccaceae</taxon>
        <taxon>Flavimaricola</taxon>
    </lineage>
</organism>
<sequence>MTKLTRRSVAHLMLGTGLATMMTAGVAFAQEYSADNPMTVALVVHGTLGDKSFFDSAAAGLVRAEADLPVDVTVIEAGNDRGRWEPALADAADQGFDVVIAGTWEMNGFMQELSGEFSDTKFIIFDDTPDFSGGAFPNIMALTYRVSTAAYLAGYAAASVSETGKLGEIFGVEGATILEFAVGFEQGARAANPDIEIVRAVAGTFTDPAKGKEIALAMFDQGVDVVFPIAGGTGIGALQAARDEGHLAVGVDSDQAAIFAPTDPEQAAVILTSVEKKIGDSLYTALEMTLAGDAPYGTTQLLGLSEGAVGISMNEQYETLVPEDVRAAITDLEAQIAAGDIAVDSTM</sequence>
<evidence type="ECO:0000256" key="4">
    <source>
        <dbReference type="ARBA" id="ARBA00022729"/>
    </source>
</evidence>
<evidence type="ECO:0000313" key="10">
    <source>
        <dbReference type="Proteomes" id="UP000201613"/>
    </source>
</evidence>
<keyword evidence="5" id="KW-0472">Membrane</keyword>
<evidence type="ECO:0000256" key="1">
    <source>
        <dbReference type="ARBA" id="ARBA00004193"/>
    </source>
</evidence>
<evidence type="ECO:0000256" key="5">
    <source>
        <dbReference type="ARBA" id="ARBA00023136"/>
    </source>
</evidence>
<dbReference type="InterPro" id="IPR003760">
    <property type="entry name" value="PnrA-like"/>
</dbReference>
<name>A0A238LC49_9RHOB</name>
<feature type="signal peptide" evidence="7">
    <location>
        <begin position="1"/>
        <end position="29"/>
    </location>
</feature>
<evidence type="ECO:0000256" key="7">
    <source>
        <dbReference type="SAM" id="SignalP"/>
    </source>
</evidence>
<accession>A0A238LC49</accession>
<proteinExistence type="inferred from homology"/>
<dbReference type="RefSeq" id="WP_245820447.1">
    <property type="nucleotide sequence ID" value="NZ_FXZK01000001.1"/>
</dbReference>
<dbReference type="Pfam" id="PF02608">
    <property type="entry name" value="Bmp"/>
    <property type="match status" value="1"/>
</dbReference>
<dbReference type="InterPro" id="IPR028082">
    <property type="entry name" value="Peripla_BP_I"/>
</dbReference>
<comment type="similarity">
    <text evidence="2">Belongs to the BMP lipoprotein family.</text>
</comment>
<evidence type="ECO:0000256" key="2">
    <source>
        <dbReference type="ARBA" id="ARBA00008610"/>
    </source>
</evidence>
<keyword evidence="3" id="KW-1003">Cell membrane</keyword>
<dbReference type="GO" id="GO:0005886">
    <property type="term" value="C:plasma membrane"/>
    <property type="evidence" value="ECO:0007669"/>
    <property type="project" value="UniProtKB-SubCell"/>
</dbReference>
<evidence type="ECO:0000256" key="6">
    <source>
        <dbReference type="ARBA" id="ARBA00023288"/>
    </source>
</evidence>
<dbReference type="Proteomes" id="UP000201613">
    <property type="component" value="Unassembled WGS sequence"/>
</dbReference>
<evidence type="ECO:0000256" key="3">
    <source>
        <dbReference type="ARBA" id="ARBA00022475"/>
    </source>
</evidence>
<keyword evidence="6 9" id="KW-0449">Lipoprotein</keyword>
<dbReference type="EMBL" id="FXZK01000001">
    <property type="protein sequence ID" value="SMY07133.1"/>
    <property type="molecule type" value="Genomic_DNA"/>
</dbReference>
<dbReference type="Gene3D" id="3.40.50.2300">
    <property type="match status" value="2"/>
</dbReference>
<evidence type="ECO:0000313" key="9">
    <source>
        <dbReference type="EMBL" id="SMY07133.1"/>
    </source>
</evidence>
<dbReference type="SUPFAM" id="SSF53822">
    <property type="entry name" value="Periplasmic binding protein-like I"/>
    <property type="match status" value="1"/>
</dbReference>
<dbReference type="PANTHER" id="PTHR34296:SF2">
    <property type="entry name" value="ABC TRANSPORTER GUANOSINE-BINDING PROTEIN NUPN"/>
    <property type="match status" value="1"/>
</dbReference>
<evidence type="ECO:0000259" key="8">
    <source>
        <dbReference type="Pfam" id="PF02608"/>
    </source>
</evidence>